<dbReference type="GO" id="GO:0044384">
    <property type="term" value="C:host outer membrane"/>
    <property type="evidence" value="ECO:0007669"/>
    <property type="project" value="InterPro"/>
</dbReference>
<protein>
    <submittedName>
        <fullName evidence="7">Ail/Lom family outer membrane beta-barrel protein</fullName>
    </submittedName>
</protein>
<evidence type="ECO:0000256" key="1">
    <source>
        <dbReference type="ARBA" id="ARBA00004141"/>
    </source>
</evidence>
<accession>A0A756I3U6</accession>
<evidence type="ECO:0000313" key="7">
    <source>
        <dbReference type="EMBL" id="HAG0017519.1"/>
    </source>
</evidence>
<dbReference type="PANTHER" id="PTHR35892:SF2">
    <property type="entry name" value="OUTER MEMBRANE PROTEIN PAGN"/>
    <property type="match status" value="1"/>
</dbReference>
<reference evidence="7" key="2">
    <citation type="submission" date="2020-02" db="EMBL/GenBank/DDBJ databases">
        <authorList>
            <consortium name="NCBI Pathogen Detection Project"/>
        </authorList>
    </citation>
    <scope>NUCLEOTIDE SEQUENCE</scope>
    <source>
        <strain evidence="7">MA.CK_00/00002125</strain>
    </source>
</reference>
<comment type="subcellular location">
    <subcellularLocation>
        <location evidence="1">Membrane</location>
        <topology evidence="1">Multi-pass membrane protein</topology>
    </subcellularLocation>
</comment>
<dbReference type="InterPro" id="IPR051723">
    <property type="entry name" value="Bact_OM_Invasion-Related"/>
</dbReference>
<evidence type="ECO:0000256" key="3">
    <source>
        <dbReference type="ARBA" id="ARBA00022692"/>
    </source>
</evidence>
<dbReference type="InterPro" id="IPR000758">
    <property type="entry name" value="Enterovir_OMP"/>
</dbReference>
<keyword evidence="5" id="KW-0472">Membrane</keyword>
<dbReference type="PROSITE" id="PS00694">
    <property type="entry name" value="ENT_VIR_OMP_1"/>
    <property type="match status" value="1"/>
</dbReference>
<dbReference type="PRINTS" id="PR00316">
    <property type="entry name" value="ENTEROVIROMP"/>
</dbReference>
<organism evidence="7">
    <name type="scientific">Salmonella enterica</name>
    <name type="common">Salmonella choleraesuis</name>
    <dbReference type="NCBI Taxonomy" id="28901"/>
    <lineage>
        <taxon>Bacteria</taxon>
        <taxon>Pseudomonadati</taxon>
        <taxon>Pseudomonadota</taxon>
        <taxon>Gammaproteobacteria</taxon>
        <taxon>Enterobacterales</taxon>
        <taxon>Enterobacteriaceae</taxon>
        <taxon>Salmonella</taxon>
    </lineage>
</organism>
<evidence type="ECO:0000256" key="6">
    <source>
        <dbReference type="SAM" id="SignalP"/>
    </source>
</evidence>
<dbReference type="SUPFAM" id="SSF56925">
    <property type="entry name" value="OMPA-like"/>
    <property type="match status" value="1"/>
</dbReference>
<name>A0A756I3U6_SALER</name>
<sequence length="224" mass="23967">MKKLVVMTTAISTMFCGIGIANAAAGQSTISVGYAQFHSNGLKNAIDSDKRDASDLFDSDAYHIGDYKDPKGFNIKYRYEFSDQWGIIGSFSYAKAKSNLSINAIDPDSSDVVKGKGNSKVDYYNIMVGPAYRINDYVSGYAMLGIATSNIKSSGNLFYDLSYTTGTTGSYSGTENDRDTALSYSIGFQVNPISNIAIDVAYEGAGHGSNGQVSGFNVGIGYSF</sequence>
<proteinExistence type="predicted"/>
<comment type="caution">
    <text evidence="7">The sequence shown here is derived from an EMBL/GenBank/DDBJ whole genome shotgun (WGS) entry which is preliminary data.</text>
</comment>
<dbReference type="EMBL" id="DAAWYJ010000033">
    <property type="protein sequence ID" value="HAG0017519.1"/>
    <property type="molecule type" value="Genomic_DNA"/>
</dbReference>
<dbReference type="Pfam" id="PF06316">
    <property type="entry name" value="Ail_Lom"/>
    <property type="match status" value="1"/>
</dbReference>
<feature type="chain" id="PRO_5028271664" evidence="6">
    <location>
        <begin position="24"/>
        <end position="224"/>
    </location>
</feature>
<gene>
    <name evidence="7" type="ORF">G8O67_004905</name>
</gene>
<dbReference type="AlphaFoldDB" id="A0A756I3U6"/>
<evidence type="ECO:0000256" key="5">
    <source>
        <dbReference type="ARBA" id="ARBA00023136"/>
    </source>
</evidence>
<keyword evidence="2" id="KW-1134">Transmembrane beta strand</keyword>
<dbReference type="InterPro" id="IPR011250">
    <property type="entry name" value="OMP/PagP_B-barrel"/>
</dbReference>
<evidence type="ECO:0000256" key="2">
    <source>
        <dbReference type="ARBA" id="ARBA00022452"/>
    </source>
</evidence>
<evidence type="ECO:0000256" key="4">
    <source>
        <dbReference type="ARBA" id="ARBA00022729"/>
    </source>
</evidence>
<reference evidence="7" key="1">
    <citation type="journal article" date="2018" name="Genome Biol.">
        <title>SKESA: strategic k-mer extension for scrupulous assemblies.</title>
        <authorList>
            <person name="Souvorov A."/>
            <person name="Agarwala R."/>
            <person name="Lipman D.J."/>
        </authorList>
    </citation>
    <scope>NUCLEOTIDE SEQUENCE</scope>
    <source>
        <strain evidence="7">MA.CK_00/00002125</strain>
    </source>
</reference>
<keyword evidence="4 6" id="KW-0732">Signal</keyword>
<dbReference type="GO" id="GO:0016020">
    <property type="term" value="C:membrane"/>
    <property type="evidence" value="ECO:0007669"/>
    <property type="project" value="UniProtKB-SubCell"/>
</dbReference>
<feature type="signal peptide" evidence="6">
    <location>
        <begin position="1"/>
        <end position="23"/>
    </location>
</feature>
<keyword evidence="3" id="KW-0812">Transmembrane</keyword>
<dbReference type="Gene3D" id="2.40.160.20">
    <property type="match status" value="1"/>
</dbReference>
<dbReference type="PANTHER" id="PTHR35892">
    <property type="entry name" value="OUTER MEMBRANE PROTEIN PAGN-RELATED"/>
    <property type="match status" value="1"/>
</dbReference>